<dbReference type="SUPFAM" id="SSF51126">
    <property type="entry name" value="Pectin lyase-like"/>
    <property type="match status" value="1"/>
</dbReference>
<name>A0AAN9N4J0_CANGL</name>
<feature type="chain" id="PRO_5042947502" evidence="10">
    <location>
        <begin position="23"/>
        <end position="426"/>
    </location>
</feature>
<dbReference type="PROSITE" id="PS00502">
    <property type="entry name" value="POLYGALACTURONASE"/>
    <property type="match status" value="1"/>
</dbReference>
<dbReference type="AlphaFoldDB" id="A0AAN9N4J0"/>
<dbReference type="InterPro" id="IPR011050">
    <property type="entry name" value="Pectin_lyase_fold/virulence"/>
</dbReference>
<evidence type="ECO:0000256" key="5">
    <source>
        <dbReference type="ARBA" id="ARBA00022801"/>
    </source>
</evidence>
<dbReference type="GO" id="GO:0005975">
    <property type="term" value="P:carbohydrate metabolic process"/>
    <property type="evidence" value="ECO:0007669"/>
    <property type="project" value="InterPro"/>
</dbReference>
<protein>
    <submittedName>
        <fullName evidence="11">Uncharacterized protein</fullName>
    </submittedName>
</protein>
<organism evidence="11 12">
    <name type="scientific">Canavalia gladiata</name>
    <name type="common">Sword bean</name>
    <name type="synonym">Dolichos gladiatus</name>
    <dbReference type="NCBI Taxonomy" id="3824"/>
    <lineage>
        <taxon>Eukaryota</taxon>
        <taxon>Viridiplantae</taxon>
        <taxon>Streptophyta</taxon>
        <taxon>Embryophyta</taxon>
        <taxon>Tracheophyta</taxon>
        <taxon>Spermatophyta</taxon>
        <taxon>Magnoliopsida</taxon>
        <taxon>eudicotyledons</taxon>
        <taxon>Gunneridae</taxon>
        <taxon>Pentapetalae</taxon>
        <taxon>rosids</taxon>
        <taxon>fabids</taxon>
        <taxon>Fabales</taxon>
        <taxon>Fabaceae</taxon>
        <taxon>Papilionoideae</taxon>
        <taxon>50 kb inversion clade</taxon>
        <taxon>NPAAA clade</taxon>
        <taxon>indigoferoid/millettioid clade</taxon>
        <taxon>Phaseoleae</taxon>
        <taxon>Canavalia</taxon>
    </lineage>
</organism>
<dbReference type="InterPro" id="IPR006626">
    <property type="entry name" value="PbH1"/>
</dbReference>
<dbReference type="SMART" id="SM00710">
    <property type="entry name" value="PbH1"/>
    <property type="match status" value="4"/>
</dbReference>
<comment type="similarity">
    <text evidence="2 9">Belongs to the glycosyl hydrolase 28 family.</text>
</comment>
<evidence type="ECO:0000256" key="3">
    <source>
        <dbReference type="ARBA" id="ARBA00022512"/>
    </source>
</evidence>
<evidence type="ECO:0000313" key="12">
    <source>
        <dbReference type="Proteomes" id="UP001367508"/>
    </source>
</evidence>
<dbReference type="EMBL" id="JAYMYQ010000001">
    <property type="protein sequence ID" value="KAK7363549.1"/>
    <property type="molecule type" value="Genomic_DNA"/>
</dbReference>
<dbReference type="InterPro" id="IPR000743">
    <property type="entry name" value="Glyco_hydro_28"/>
</dbReference>
<evidence type="ECO:0000256" key="4">
    <source>
        <dbReference type="ARBA" id="ARBA00022525"/>
    </source>
</evidence>
<keyword evidence="10" id="KW-0732">Signal</keyword>
<gene>
    <name evidence="11" type="ORF">VNO77_05695</name>
</gene>
<keyword evidence="4" id="KW-0964">Secreted</keyword>
<dbReference type="Gene3D" id="2.160.20.10">
    <property type="entry name" value="Single-stranded right-handed beta-helix, Pectin lyase-like"/>
    <property type="match status" value="1"/>
</dbReference>
<keyword evidence="12" id="KW-1185">Reference proteome</keyword>
<dbReference type="FunFam" id="2.160.20.10:FF:000004">
    <property type="entry name" value="Pectin lyase-like superfamily protein"/>
    <property type="match status" value="1"/>
</dbReference>
<keyword evidence="3" id="KW-0134">Cell wall</keyword>
<evidence type="ECO:0000256" key="1">
    <source>
        <dbReference type="ARBA" id="ARBA00004191"/>
    </source>
</evidence>
<feature type="signal peptide" evidence="10">
    <location>
        <begin position="1"/>
        <end position="22"/>
    </location>
</feature>
<dbReference type="PANTHER" id="PTHR31375">
    <property type="match status" value="1"/>
</dbReference>
<feature type="active site" evidence="8">
    <location>
        <position position="272"/>
    </location>
</feature>
<accession>A0AAN9N4J0</accession>
<reference evidence="11 12" key="1">
    <citation type="submission" date="2024-01" db="EMBL/GenBank/DDBJ databases">
        <title>The genomes of 5 underutilized Papilionoideae crops provide insights into root nodulation and disease resistanc.</title>
        <authorList>
            <person name="Jiang F."/>
        </authorList>
    </citation>
    <scope>NUCLEOTIDE SEQUENCE [LARGE SCALE GENOMIC DNA]</scope>
    <source>
        <strain evidence="11">LVBAO_FW01</strain>
        <tissue evidence="11">Leaves</tissue>
    </source>
</reference>
<dbReference type="GO" id="GO:0071555">
    <property type="term" value="P:cell wall organization"/>
    <property type="evidence" value="ECO:0007669"/>
    <property type="project" value="UniProtKB-KW"/>
</dbReference>
<evidence type="ECO:0000256" key="8">
    <source>
        <dbReference type="PROSITE-ProRule" id="PRU10052"/>
    </source>
</evidence>
<dbReference type="GO" id="GO:0004650">
    <property type="term" value="F:polygalacturonase activity"/>
    <property type="evidence" value="ECO:0007669"/>
    <property type="project" value="InterPro"/>
</dbReference>
<comment type="caution">
    <text evidence="11">The sequence shown here is derived from an EMBL/GenBank/DDBJ whole genome shotgun (WGS) entry which is preliminary data.</text>
</comment>
<evidence type="ECO:0000256" key="6">
    <source>
        <dbReference type="ARBA" id="ARBA00023295"/>
    </source>
</evidence>
<keyword evidence="5 9" id="KW-0378">Hydrolase</keyword>
<evidence type="ECO:0000256" key="9">
    <source>
        <dbReference type="RuleBase" id="RU361169"/>
    </source>
</evidence>
<proteinExistence type="inferred from homology"/>
<sequence>MAIAKRVIILIFCFALAFHVDAVPRPRTVAGPDVFGKKNVAKDVLLPGEKLINVKDFGAEPDGEFDCTQAFMDTWRTVCHNSTGPSRFYVPPGRYLISSMFFQGPCTAPSPITIQVEGIVLATTDLTDFENSEWLLFQKLDGLKIIGGGTFDGQGKGSWEYSESCDSANDSGCVRNPSTLYFNEVSNVLVQNIRSVNPKGFHIFVTKSSNIRLRKLKLVAPGTSPNTDGIHVSHSDTVIMSRNTIATGDDCISMIQGVSNIFINRLKCGPGHGISIGSLGKYEDELEVKGIRIKNCSLTGTTNGLRIKAWPDKFPGAASEISFSDIIMQDVKNPIIIDQEYECYPDCKKKPSLVKIKNVHFENIKGTTTSPIAVDLRCSKMFPCEGVTLQNIDLKLGIAPTSSRCVNTKPLFGGLLMPPACLGGIP</sequence>
<keyword evidence="6 9" id="KW-0326">Glycosidase</keyword>
<evidence type="ECO:0000256" key="10">
    <source>
        <dbReference type="SAM" id="SignalP"/>
    </source>
</evidence>
<dbReference type="Proteomes" id="UP001367508">
    <property type="component" value="Unassembled WGS sequence"/>
</dbReference>
<dbReference type="Pfam" id="PF00295">
    <property type="entry name" value="Glyco_hydro_28"/>
    <property type="match status" value="1"/>
</dbReference>
<keyword evidence="7" id="KW-0961">Cell wall biogenesis/degradation</keyword>
<evidence type="ECO:0000256" key="7">
    <source>
        <dbReference type="ARBA" id="ARBA00023316"/>
    </source>
</evidence>
<evidence type="ECO:0000313" key="11">
    <source>
        <dbReference type="EMBL" id="KAK7363549.1"/>
    </source>
</evidence>
<dbReference type="InterPro" id="IPR012334">
    <property type="entry name" value="Pectin_lyas_fold"/>
</dbReference>
<evidence type="ECO:0000256" key="2">
    <source>
        <dbReference type="ARBA" id="ARBA00008834"/>
    </source>
</evidence>
<comment type="subcellular location">
    <subcellularLocation>
        <location evidence="1">Secreted</location>
        <location evidence="1">Cell wall</location>
    </subcellularLocation>
</comment>